<sequence length="134" mass="14511">MTASISTPPHTDSNPQSVSTIPTTPTPTAADTDSSPAMSSVDAAVDTPVDDVKDFDPEIARPSSPRREHDDIERLGQEKAQVLQAEAANIQESLAGIVDRIARIKEEYERLSSENKFLQDYIGNLMSTGNLISK</sequence>
<feature type="compositionally biased region" description="Low complexity" evidence="11">
    <location>
        <begin position="19"/>
        <end position="47"/>
    </location>
</feature>
<evidence type="ECO:0000256" key="5">
    <source>
        <dbReference type="ARBA" id="ARBA00010880"/>
    </source>
</evidence>
<feature type="coiled-coil region" evidence="10">
    <location>
        <begin position="94"/>
        <end position="121"/>
    </location>
</feature>
<accession>A0A9P5KY46</accession>
<proteinExistence type="inferred from homology"/>
<evidence type="ECO:0000313" key="12">
    <source>
        <dbReference type="EMBL" id="KAF5105040.1"/>
    </source>
</evidence>
<keyword evidence="9" id="KW-0472">Membrane</keyword>
<feature type="compositionally biased region" description="Polar residues" evidence="11">
    <location>
        <begin position="1"/>
        <end position="18"/>
    </location>
</feature>
<dbReference type="GO" id="GO:0005802">
    <property type="term" value="C:trans-Golgi network"/>
    <property type="evidence" value="ECO:0007669"/>
    <property type="project" value="TreeGrafter"/>
</dbReference>
<dbReference type="InterPro" id="IPR019357">
    <property type="entry name" value="SCOC"/>
</dbReference>
<evidence type="ECO:0008006" key="14">
    <source>
        <dbReference type="Google" id="ProtNLM"/>
    </source>
</evidence>
<keyword evidence="7" id="KW-0333">Golgi apparatus</keyword>
<evidence type="ECO:0000256" key="1">
    <source>
        <dbReference type="ARBA" id="ARBA00002743"/>
    </source>
</evidence>
<evidence type="ECO:0000256" key="10">
    <source>
        <dbReference type="SAM" id="Coils"/>
    </source>
</evidence>
<reference evidence="12" key="2">
    <citation type="submission" date="2020-01" db="EMBL/GenBank/DDBJ databases">
        <authorList>
            <person name="Perkins V."/>
            <person name="Lessard M.-H."/>
            <person name="Dugat-Bony E."/>
            <person name="Frenette M."/>
            <person name="Labrie S."/>
        </authorList>
    </citation>
    <scope>NUCLEOTIDE SEQUENCE</scope>
    <source>
        <strain evidence="12">LMA-70</strain>
    </source>
</reference>
<feature type="region of interest" description="Disordered" evidence="11">
    <location>
        <begin position="1"/>
        <end position="71"/>
    </location>
</feature>
<dbReference type="Proteomes" id="UP000750522">
    <property type="component" value="Unassembled WGS sequence"/>
</dbReference>
<feature type="compositionally biased region" description="Basic and acidic residues" evidence="11">
    <location>
        <begin position="50"/>
        <end position="71"/>
    </location>
</feature>
<keyword evidence="8 10" id="KW-0175">Coiled coil</keyword>
<evidence type="ECO:0000256" key="9">
    <source>
        <dbReference type="ARBA" id="ARBA00023136"/>
    </source>
</evidence>
<dbReference type="EMBL" id="QQZK01000002">
    <property type="protein sequence ID" value="KAF5105040.1"/>
    <property type="molecule type" value="Genomic_DNA"/>
</dbReference>
<comment type="subcellular location">
    <subcellularLocation>
        <location evidence="3">Cytoplasm</location>
        <location evidence="3">Cytosol</location>
    </subcellularLocation>
    <subcellularLocation>
        <location evidence="2">Golgi apparatus membrane</location>
        <topology evidence="2">Peripheral membrane protein</topology>
        <orientation evidence="2">Cytoplasmic side</orientation>
    </subcellularLocation>
    <subcellularLocation>
        <location evidence="4">Golgi apparatus</location>
        <location evidence="4">trans-Golgi network</location>
    </subcellularLocation>
</comment>
<evidence type="ECO:0000256" key="6">
    <source>
        <dbReference type="ARBA" id="ARBA00022490"/>
    </source>
</evidence>
<gene>
    <name evidence="12" type="ORF">DV451_000201</name>
</gene>
<comment type="function">
    <text evidence="1">Positive regulator of amino acid starvation-induced autophagy.</text>
</comment>
<dbReference type="Pfam" id="PF10224">
    <property type="entry name" value="DUF2205"/>
    <property type="match status" value="1"/>
</dbReference>
<protein>
    <recommendedName>
        <fullName evidence="14">BZIP transcription factor</fullName>
    </recommendedName>
</protein>
<dbReference type="GO" id="GO:0000139">
    <property type="term" value="C:Golgi membrane"/>
    <property type="evidence" value="ECO:0007669"/>
    <property type="project" value="UniProtKB-SubCell"/>
</dbReference>
<evidence type="ECO:0000256" key="7">
    <source>
        <dbReference type="ARBA" id="ARBA00023034"/>
    </source>
</evidence>
<dbReference type="Gene3D" id="1.20.5.170">
    <property type="match status" value="1"/>
</dbReference>
<name>A0A9P5KY46_GEOCN</name>
<organism evidence="12 13">
    <name type="scientific">Geotrichum candidum</name>
    <name type="common">Oospora lactis</name>
    <name type="synonym">Dipodascus geotrichum</name>
    <dbReference type="NCBI Taxonomy" id="1173061"/>
    <lineage>
        <taxon>Eukaryota</taxon>
        <taxon>Fungi</taxon>
        <taxon>Dikarya</taxon>
        <taxon>Ascomycota</taxon>
        <taxon>Saccharomycotina</taxon>
        <taxon>Dipodascomycetes</taxon>
        <taxon>Dipodascales</taxon>
        <taxon>Dipodascaceae</taxon>
        <taxon>Geotrichum</taxon>
    </lineage>
</organism>
<dbReference type="PANTHER" id="PTHR21614:SF0">
    <property type="entry name" value="GEO08385P1"/>
    <property type="match status" value="1"/>
</dbReference>
<dbReference type="PANTHER" id="PTHR21614">
    <property type="entry name" value="SHORT COILED COIL PROTEIN"/>
    <property type="match status" value="1"/>
</dbReference>
<reference evidence="12" key="1">
    <citation type="journal article" date="2020" name="Front. Microbiol.">
        <title>Phenotypic and Genetic Characterization of the Cheese Ripening Yeast Geotrichum candidum.</title>
        <authorList>
            <person name="Perkins V."/>
            <person name="Vignola S."/>
            <person name="Lessard M.H."/>
            <person name="Plante P.L."/>
            <person name="Corbeil J."/>
            <person name="Dugat-Bony E."/>
            <person name="Frenette M."/>
            <person name="Labrie S."/>
        </authorList>
    </citation>
    <scope>NUCLEOTIDE SEQUENCE</scope>
    <source>
        <strain evidence="12">LMA-70</strain>
    </source>
</reference>
<dbReference type="AlphaFoldDB" id="A0A9P5KY46"/>
<evidence type="ECO:0000256" key="8">
    <source>
        <dbReference type="ARBA" id="ARBA00023054"/>
    </source>
</evidence>
<evidence type="ECO:0000256" key="11">
    <source>
        <dbReference type="SAM" id="MobiDB-lite"/>
    </source>
</evidence>
<evidence type="ECO:0000256" key="3">
    <source>
        <dbReference type="ARBA" id="ARBA00004514"/>
    </source>
</evidence>
<comment type="similarity">
    <text evidence="5">Belongs to the SCOC family.</text>
</comment>
<keyword evidence="6" id="KW-0963">Cytoplasm</keyword>
<comment type="caution">
    <text evidence="12">The sequence shown here is derived from an EMBL/GenBank/DDBJ whole genome shotgun (WGS) entry which is preliminary data.</text>
</comment>
<dbReference type="GO" id="GO:0005829">
    <property type="term" value="C:cytosol"/>
    <property type="evidence" value="ECO:0007669"/>
    <property type="project" value="UniProtKB-SubCell"/>
</dbReference>
<evidence type="ECO:0000256" key="2">
    <source>
        <dbReference type="ARBA" id="ARBA00004255"/>
    </source>
</evidence>
<evidence type="ECO:0000313" key="13">
    <source>
        <dbReference type="Proteomes" id="UP000750522"/>
    </source>
</evidence>
<evidence type="ECO:0000256" key="4">
    <source>
        <dbReference type="ARBA" id="ARBA00004601"/>
    </source>
</evidence>